<evidence type="ECO:0000256" key="6">
    <source>
        <dbReference type="ARBA" id="ARBA00025797"/>
    </source>
</evidence>
<proteinExistence type="inferred from homology"/>
<feature type="domain" description="VTT" evidence="8">
    <location>
        <begin position="230"/>
        <end position="350"/>
    </location>
</feature>
<reference evidence="10" key="1">
    <citation type="submission" date="2016-11" db="UniProtKB">
        <authorList>
            <consortium name="WormBaseParasite"/>
        </authorList>
    </citation>
    <scope>IDENTIFICATION</scope>
</reference>
<dbReference type="AlphaFoldDB" id="A0A1I8IIV5"/>
<dbReference type="PANTHER" id="PTHR43220:SF21">
    <property type="entry name" value="TRANSMEMBRANE PROTEIN 41A"/>
    <property type="match status" value="1"/>
</dbReference>
<evidence type="ECO:0000259" key="8">
    <source>
        <dbReference type="Pfam" id="PF09335"/>
    </source>
</evidence>
<evidence type="ECO:0000256" key="4">
    <source>
        <dbReference type="ARBA" id="ARBA00022989"/>
    </source>
</evidence>
<dbReference type="GO" id="GO:0016020">
    <property type="term" value="C:membrane"/>
    <property type="evidence" value="ECO:0007669"/>
    <property type="project" value="UniProtKB-SubCell"/>
</dbReference>
<organism evidence="9 10">
    <name type="scientific">Macrostomum lignano</name>
    <dbReference type="NCBI Taxonomy" id="282301"/>
    <lineage>
        <taxon>Eukaryota</taxon>
        <taxon>Metazoa</taxon>
        <taxon>Spiralia</taxon>
        <taxon>Lophotrochozoa</taxon>
        <taxon>Platyhelminthes</taxon>
        <taxon>Rhabditophora</taxon>
        <taxon>Macrostomorpha</taxon>
        <taxon>Macrostomida</taxon>
        <taxon>Macrostomidae</taxon>
        <taxon>Macrostomum</taxon>
    </lineage>
</organism>
<evidence type="ECO:0000256" key="7">
    <source>
        <dbReference type="SAM" id="Phobius"/>
    </source>
</evidence>
<keyword evidence="5 7" id="KW-0472">Membrane</keyword>
<protein>
    <submittedName>
        <fullName evidence="10">Transmembrane protein 41A</fullName>
    </submittedName>
</protein>
<evidence type="ECO:0000256" key="3">
    <source>
        <dbReference type="ARBA" id="ARBA00022729"/>
    </source>
</evidence>
<keyword evidence="9" id="KW-1185">Reference proteome</keyword>
<evidence type="ECO:0000256" key="1">
    <source>
        <dbReference type="ARBA" id="ARBA00004141"/>
    </source>
</evidence>
<comment type="subcellular location">
    <subcellularLocation>
        <location evidence="1">Membrane</location>
        <topology evidence="1">Multi-pass membrane protein</topology>
    </subcellularLocation>
</comment>
<evidence type="ECO:0000256" key="5">
    <source>
        <dbReference type="ARBA" id="ARBA00023136"/>
    </source>
</evidence>
<keyword evidence="4 7" id="KW-1133">Transmembrane helix</keyword>
<evidence type="ECO:0000313" key="9">
    <source>
        <dbReference type="Proteomes" id="UP000095280"/>
    </source>
</evidence>
<keyword evidence="2 7" id="KW-0812">Transmembrane</keyword>
<comment type="similarity">
    <text evidence="6">Belongs to the TMEM41 family.</text>
</comment>
<sequence length="404" mass="45165">KKLLAVAAAAAAAVVLYFSWRQSAPRCAVCGAKSMPLRQKKIIPSEYRKHLPEELKKHRPADVVRLCLRCHDYSEKRDDRLKSCLALAFSAPRAKSTFGAALSAAAALKRHGERLPPERAAELQRLTAAAGSRADDRQEDVRHGARVVRALLGRRGAESLADFERLWRCHFEATMRPSVFNSSQATLRFPKNLDDLTILAKLLTFYKERYFAYVLLLFCSAYLYKQCFAIPGSVFMNLLAGALFGVLYGFPLCCFLTACGASGCYLLSKHFGKDLAERMLRARLLPLQRKVEDHRDSLFSFLLFLRLFPMSPNWFLNIASPLVNVPLLYFFPSVLIGLMPYNFITVEAGSMLSSLTSVNDMFTLSTMLKMSAVALSVLVFILVKKRFAKSQLATDSSKLGLSAH</sequence>
<dbReference type="InterPro" id="IPR032816">
    <property type="entry name" value="VTT_dom"/>
</dbReference>
<dbReference type="Proteomes" id="UP000095280">
    <property type="component" value="Unplaced"/>
</dbReference>
<dbReference type="Pfam" id="PF09335">
    <property type="entry name" value="VTT_dom"/>
    <property type="match status" value="1"/>
</dbReference>
<evidence type="ECO:0000313" key="10">
    <source>
        <dbReference type="WBParaSite" id="maker-uti_cns_0012996-snap-gene-0.2-mRNA-1"/>
    </source>
</evidence>
<feature type="transmembrane region" description="Helical" evidence="7">
    <location>
        <begin position="364"/>
        <end position="383"/>
    </location>
</feature>
<dbReference type="InterPro" id="IPR045014">
    <property type="entry name" value="TM41A/B"/>
</dbReference>
<feature type="transmembrane region" description="Helical" evidence="7">
    <location>
        <begin position="242"/>
        <end position="268"/>
    </location>
</feature>
<name>A0A1I8IIV5_9PLAT</name>
<keyword evidence="3" id="KW-0732">Signal</keyword>
<dbReference type="WBParaSite" id="maker-uti_cns_0012996-snap-gene-0.2-mRNA-1">
    <property type="protein sequence ID" value="maker-uti_cns_0012996-snap-gene-0.2-mRNA-1"/>
    <property type="gene ID" value="maker-uti_cns_0012996-snap-gene-0.2"/>
</dbReference>
<feature type="transmembrane region" description="Helical" evidence="7">
    <location>
        <begin position="210"/>
        <end position="230"/>
    </location>
</feature>
<dbReference type="PANTHER" id="PTHR43220">
    <property type="match status" value="1"/>
</dbReference>
<evidence type="ECO:0000256" key="2">
    <source>
        <dbReference type="ARBA" id="ARBA00022692"/>
    </source>
</evidence>
<accession>A0A1I8IIV5</accession>